<dbReference type="EMBL" id="BOPG01000022">
    <property type="protein sequence ID" value="GIJ55833.1"/>
    <property type="molecule type" value="Genomic_DNA"/>
</dbReference>
<dbReference type="AlphaFoldDB" id="A0A8J3Z3W1"/>
<feature type="transmembrane region" description="Helical" evidence="1">
    <location>
        <begin position="30"/>
        <end position="50"/>
    </location>
</feature>
<evidence type="ECO:0000313" key="2">
    <source>
        <dbReference type="EMBL" id="GIJ55833.1"/>
    </source>
</evidence>
<accession>A0A8J3Z3W1</accession>
<proteinExistence type="predicted"/>
<reference evidence="2" key="1">
    <citation type="submission" date="2021-01" db="EMBL/GenBank/DDBJ databases">
        <title>Whole genome shotgun sequence of Virgisporangium aurantiacum NBRC 16421.</title>
        <authorList>
            <person name="Komaki H."/>
            <person name="Tamura T."/>
        </authorList>
    </citation>
    <scope>NUCLEOTIDE SEQUENCE</scope>
    <source>
        <strain evidence="2">NBRC 16421</strain>
    </source>
</reference>
<dbReference type="RefSeq" id="WP_203993210.1">
    <property type="nucleotide sequence ID" value="NZ_BOPG01000022.1"/>
</dbReference>
<sequence length="184" mass="19984">MIDFKERLRTELVEFVEERRPERTPRRHRARWLAVPAGVTAAAVVAALAVGPPRPERTVPTPMVINEVGYSIELKPDGIVEITLVDPAGAKALERRLNELGIRAVVLISSADCTEPKPEPIVTPEPLIAGFGTGKYALRIRTSVIPADAHLLIVYAAEDDQYPNEGPATTMLAAVKTAPTCYSP</sequence>
<evidence type="ECO:0000256" key="1">
    <source>
        <dbReference type="SAM" id="Phobius"/>
    </source>
</evidence>
<keyword evidence="3" id="KW-1185">Reference proteome</keyword>
<comment type="caution">
    <text evidence="2">The sequence shown here is derived from an EMBL/GenBank/DDBJ whole genome shotgun (WGS) entry which is preliminary data.</text>
</comment>
<keyword evidence="1" id="KW-0812">Transmembrane</keyword>
<name>A0A8J3Z3W1_9ACTN</name>
<gene>
    <name evidence="2" type="ORF">Vau01_033490</name>
</gene>
<keyword evidence="1" id="KW-0472">Membrane</keyword>
<protein>
    <submittedName>
        <fullName evidence="2">Uncharacterized protein</fullName>
    </submittedName>
</protein>
<keyword evidence="1" id="KW-1133">Transmembrane helix</keyword>
<dbReference type="Proteomes" id="UP000612585">
    <property type="component" value="Unassembled WGS sequence"/>
</dbReference>
<evidence type="ECO:0000313" key="3">
    <source>
        <dbReference type="Proteomes" id="UP000612585"/>
    </source>
</evidence>
<organism evidence="2 3">
    <name type="scientific">Virgisporangium aurantiacum</name>
    <dbReference type="NCBI Taxonomy" id="175570"/>
    <lineage>
        <taxon>Bacteria</taxon>
        <taxon>Bacillati</taxon>
        <taxon>Actinomycetota</taxon>
        <taxon>Actinomycetes</taxon>
        <taxon>Micromonosporales</taxon>
        <taxon>Micromonosporaceae</taxon>
        <taxon>Virgisporangium</taxon>
    </lineage>
</organism>